<evidence type="ECO:0000313" key="15">
    <source>
        <dbReference type="EMBL" id="CCW34973.1"/>
    </source>
</evidence>
<evidence type="ECO:0000256" key="12">
    <source>
        <dbReference type="PIRSR" id="PIRSR006621-1"/>
    </source>
</evidence>
<reference evidence="16" key="1">
    <citation type="submission" date="2013-03" db="EMBL/GenBank/DDBJ databases">
        <title>Genome sequence of Chthonomonas calidirosea, the first sequenced genome from the Armatimonadetes phylum (formally candidate division OP10).</title>
        <authorList>
            <person name="Lee K.C.Y."/>
            <person name="Morgan X.C."/>
            <person name="Dunfield P.F."/>
            <person name="Tamas I."/>
            <person name="Houghton K.M."/>
            <person name="Vyssotski M."/>
            <person name="Ryan J.L.J."/>
            <person name="Lagutin K."/>
            <person name="McDonald I.R."/>
            <person name="Stott M.B."/>
        </authorList>
    </citation>
    <scope>NUCLEOTIDE SEQUENCE [LARGE SCALE GENOMIC DNA]</scope>
    <source>
        <strain evidence="16">DSM 23976 / ICMP 18418 / T49</strain>
    </source>
</reference>
<feature type="binding site" evidence="13">
    <location>
        <position position="148"/>
    </location>
    <ligand>
        <name>FMN</name>
        <dbReference type="ChEBI" id="CHEBI:58210"/>
    </ligand>
</feature>
<dbReference type="InParanoid" id="S0EYJ8"/>
<feature type="active site" description="Proton donor" evidence="12">
    <location>
        <position position="109"/>
    </location>
</feature>
<keyword evidence="5 11" id="KW-0819">tRNA processing</keyword>
<comment type="catalytic activity">
    <reaction evidence="9">
        <text>a 5,6-dihydrouridine in tRNA + NADP(+) = a uridine in tRNA + NADPH + H(+)</text>
        <dbReference type="Rhea" id="RHEA:23624"/>
        <dbReference type="Rhea" id="RHEA-COMP:13339"/>
        <dbReference type="Rhea" id="RHEA-COMP:13887"/>
        <dbReference type="ChEBI" id="CHEBI:15378"/>
        <dbReference type="ChEBI" id="CHEBI:57783"/>
        <dbReference type="ChEBI" id="CHEBI:58349"/>
        <dbReference type="ChEBI" id="CHEBI:65315"/>
        <dbReference type="ChEBI" id="CHEBI:74443"/>
    </reaction>
</comment>
<dbReference type="NCBIfam" id="TIGR00737">
    <property type="entry name" value="nifR3_yhdG"/>
    <property type="match status" value="1"/>
</dbReference>
<keyword evidence="7" id="KW-0694">RNA-binding</keyword>
<keyword evidence="2" id="KW-0820">tRNA-binding</keyword>
<comment type="catalytic activity">
    <reaction evidence="10">
        <text>a 5,6-dihydrouridine in tRNA + NAD(+) = a uridine in tRNA + NADH + H(+)</text>
        <dbReference type="Rhea" id="RHEA:54452"/>
        <dbReference type="Rhea" id="RHEA-COMP:13339"/>
        <dbReference type="Rhea" id="RHEA-COMP:13887"/>
        <dbReference type="ChEBI" id="CHEBI:15378"/>
        <dbReference type="ChEBI" id="CHEBI:57540"/>
        <dbReference type="ChEBI" id="CHEBI:57945"/>
        <dbReference type="ChEBI" id="CHEBI:65315"/>
        <dbReference type="ChEBI" id="CHEBI:74443"/>
    </reaction>
</comment>
<dbReference type="AlphaFoldDB" id="S0EYJ8"/>
<keyword evidence="16" id="KW-1185">Reference proteome</keyword>
<proteinExistence type="inferred from homology"/>
<evidence type="ECO:0000256" key="3">
    <source>
        <dbReference type="ARBA" id="ARBA00022630"/>
    </source>
</evidence>
<dbReference type="RefSeq" id="WP_016482518.1">
    <property type="nucleotide sequence ID" value="NC_021487.1"/>
</dbReference>
<feature type="binding site" evidence="13">
    <location>
        <position position="178"/>
    </location>
    <ligand>
        <name>FMN</name>
        <dbReference type="ChEBI" id="CHEBI:58210"/>
    </ligand>
</feature>
<evidence type="ECO:0000256" key="8">
    <source>
        <dbReference type="ARBA" id="ARBA00023002"/>
    </source>
</evidence>
<dbReference type="Gene3D" id="3.20.20.70">
    <property type="entry name" value="Aldolase class I"/>
    <property type="match status" value="1"/>
</dbReference>
<dbReference type="GO" id="GO:0017150">
    <property type="term" value="F:tRNA dihydrouridine synthase activity"/>
    <property type="evidence" value="ECO:0007669"/>
    <property type="project" value="InterPro"/>
</dbReference>
<feature type="domain" description="DUS-like FMN-binding" evidence="14">
    <location>
        <begin position="21"/>
        <end position="323"/>
    </location>
</feature>
<protein>
    <recommendedName>
        <fullName evidence="11">tRNA-dihydrouridine synthase</fullName>
        <ecNumber evidence="11">1.3.1.-</ecNumber>
    </recommendedName>
</protein>
<dbReference type="InterPro" id="IPR035587">
    <property type="entry name" value="DUS-like_FMN-bd"/>
</dbReference>
<evidence type="ECO:0000256" key="2">
    <source>
        <dbReference type="ARBA" id="ARBA00022555"/>
    </source>
</evidence>
<evidence type="ECO:0000256" key="10">
    <source>
        <dbReference type="ARBA" id="ARBA00048802"/>
    </source>
</evidence>
<accession>S0EYJ8</accession>
<dbReference type="PIRSF" id="PIRSF006621">
    <property type="entry name" value="Dus"/>
    <property type="match status" value="1"/>
</dbReference>
<keyword evidence="13" id="KW-0547">Nucleotide-binding</keyword>
<dbReference type="GO" id="GO:0050660">
    <property type="term" value="F:flavin adenine dinucleotide binding"/>
    <property type="evidence" value="ECO:0007669"/>
    <property type="project" value="InterPro"/>
</dbReference>
<feature type="binding site" evidence="13">
    <location>
        <begin position="233"/>
        <end position="234"/>
    </location>
    <ligand>
        <name>FMN</name>
        <dbReference type="ChEBI" id="CHEBI:58210"/>
    </ligand>
</feature>
<keyword evidence="6" id="KW-0521">NADP</keyword>
<dbReference type="InterPro" id="IPR004652">
    <property type="entry name" value="DusB-like"/>
</dbReference>
<dbReference type="CDD" id="cd02801">
    <property type="entry name" value="DUS_like_FMN"/>
    <property type="match status" value="1"/>
</dbReference>
<dbReference type="STRING" id="454171.CP488_00004"/>
<comment type="function">
    <text evidence="1 11">Catalyzes the synthesis of 5,6-dihydrouridine (D), a modified base found in the D-loop of most tRNAs, via the reduction of the C5-C6 double bond in target uridines.</text>
</comment>
<comment type="similarity">
    <text evidence="11">Belongs to the dus family.</text>
</comment>
<name>S0EYJ8_CHTCT</name>
<comment type="cofactor">
    <cofactor evidence="11 13">
        <name>FMN</name>
        <dbReference type="ChEBI" id="CHEBI:58210"/>
    </cofactor>
</comment>
<evidence type="ECO:0000256" key="1">
    <source>
        <dbReference type="ARBA" id="ARBA00002790"/>
    </source>
</evidence>
<dbReference type="Proteomes" id="UP000014227">
    <property type="component" value="Chromosome I"/>
</dbReference>
<evidence type="ECO:0000313" key="16">
    <source>
        <dbReference type="Proteomes" id="UP000014227"/>
    </source>
</evidence>
<dbReference type="PANTHER" id="PTHR45846">
    <property type="entry name" value="TRNA-DIHYDROURIDINE(47) SYNTHASE [NAD(P)(+)]-LIKE"/>
    <property type="match status" value="1"/>
</dbReference>
<dbReference type="HOGENOM" id="CLU_013299_0_3_0"/>
<dbReference type="EC" id="1.3.1.-" evidence="11"/>
<sequence>MQQRGYEGFRVGNLWISPPVILAPMADVTNGAFRRLAKRIGGPGLVVTEFISTTALHYGSAKTLTMFDITPDQRPVAVQIFGADPAIMAEAARIAVDMGADILDINMGCWVPKVCKTGAGAALIRDPDTACRVVEAVVKAVSVPVTVKTRPGWQYGDFATAKLAKRFEELGIQALTLHARFAVQGHEGAVDWALIRQMKALLSIPVIGNGDVNSPQAAARLLEETGCDGVMVGRAAIGNPWILRDIAHFLRTGELLPPPTLQERAEAALSHLRDLAQSMGEGPAVRHLRGQLPLYFRGFPYASRFRERISHANTIEEVQRLIEELFHAELTACVPA</sequence>
<dbReference type="Pfam" id="PF01207">
    <property type="entry name" value="Dus"/>
    <property type="match status" value="1"/>
</dbReference>
<dbReference type="PATRIC" id="fig|1303518.3.peg.1176"/>
<evidence type="ECO:0000256" key="7">
    <source>
        <dbReference type="ARBA" id="ARBA00022884"/>
    </source>
</evidence>
<keyword evidence="4 11" id="KW-0288">FMN</keyword>
<evidence type="ECO:0000256" key="4">
    <source>
        <dbReference type="ARBA" id="ARBA00022643"/>
    </source>
</evidence>
<organism evidence="15 16">
    <name type="scientific">Chthonomonas calidirosea (strain DSM 23976 / ICMP 18418 / T49)</name>
    <dbReference type="NCBI Taxonomy" id="1303518"/>
    <lineage>
        <taxon>Bacteria</taxon>
        <taxon>Bacillati</taxon>
        <taxon>Armatimonadota</taxon>
        <taxon>Chthonomonadia</taxon>
        <taxon>Chthonomonadales</taxon>
        <taxon>Chthonomonadaceae</taxon>
        <taxon>Chthonomonas</taxon>
    </lineage>
</organism>
<evidence type="ECO:0000256" key="9">
    <source>
        <dbReference type="ARBA" id="ARBA00048205"/>
    </source>
</evidence>
<dbReference type="FunCoup" id="S0EYJ8">
    <property type="interactions" value="475"/>
</dbReference>
<evidence type="ECO:0000259" key="14">
    <source>
        <dbReference type="Pfam" id="PF01207"/>
    </source>
</evidence>
<dbReference type="EMBL" id="HF951689">
    <property type="protein sequence ID" value="CCW34973.1"/>
    <property type="molecule type" value="Genomic_DNA"/>
</dbReference>
<dbReference type="GO" id="GO:0000049">
    <property type="term" value="F:tRNA binding"/>
    <property type="evidence" value="ECO:0007669"/>
    <property type="project" value="UniProtKB-KW"/>
</dbReference>
<dbReference type="eggNOG" id="COG0042">
    <property type="taxonomic scope" value="Bacteria"/>
</dbReference>
<keyword evidence="3 11" id="KW-0285">Flavoprotein</keyword>
<dbReference type="Gene3D" id="1.10.1200.80">
    <property type="entry name" value="Putative flavin oxidoreducatase, domain 2"/>
    <property type="match status" value="1"/>
</dbReference>
<dbReference type="InterPro" id="IPR024036">
    <property type="entry name" value="tRNA-dHydroUridine_Synthase_C"/>
</dbReference>
<dbReference type="InterPro" id="IPR001269">
    <property type="entry name" value="DUS_fam"/>
</dbReference>
<gene>
    <name evidence="15" type="ORF">CCALI_01154</name>
</gene>
<dbReference type="KEGG" id="ccz:CCALI_01154"/>
<dbReference type="InterPro" id="IPR013785">
    <property type="entry name" value="Aldolase_TIM"/>
</dbReference>
<evidence type="ECO:0000256" key="13">
    <source>
        <dbReference type="PIRSR" id="PIRSR006621-2"/>
    </source>
</evidence>
<feature type="binding site" evidence="13">
    <location>
        <begin position="24"/>
        <end position="26"/>
    </location>
    <ligand>
        <name>FMN</name>
        <dbReference type="ChEBI" id="CHEBI:58210"/>
    </ligand>
</feature>
<keyword evidence="8 11" id="KW-0560">Oxidoreductase</keyword>
<evidence type="ECO:0000256" key="5">
    <source>
        <dbReference type="ARBA" id="ARBA00022694"/>
    </source>
</evidence>
<evidence type="ECO:0000256" key="11">
    <source>
        <dbReference type="PIRNR" id="PIRNR006621"/>
    </source>
</evidence>
<dbReference type="PANTHER" id="PTHR45846:SF1">
    <property type="entry name" value="TRNA-DIHYDROURIDINE(47) SYNTHASE [NAD(P)(+)]-LIKE"/>
    <property type="match status" value="1"/>
</dbReference>
<feature type="binding site" evidence="13">
    <location>
        <position position="79"/>
    </location>
    <ligand>
        <name>FMN</name>
        <dbReference type="ChEBI" id="CHEBI:58210"/>
    </ligand>
</feature>
<evidence type="ECO:0000256" key="6">
    <source>
        <dbReference type="ARBA" id="ARBA00022857"/>
    </source>
</evidence>
<dbReference type="SUPFAM" id="SSF51395">
    <property type="entry name" value="FMN-linked oxidoreductases"/>
    <property type="match status" value="1"/>
</dbReference>